<dbReference type="Pfam" id="PF13408">
    <property type="entry name" value="Zn_ribbon_recom"/>
    <property type="match status" value="1"/>
</dbReference>
<feature type="coiled-coil region" evidence="1">
    <location>
        <begin position="360"/>
        <end position="414"/>
    </location>
</feature>
<evidence type="ECO:0000259" key="3">
    <source>
        <dbReference type="PROSITE" id="PS51737"/>
    </source>
</evidence>
<protein>
    <submittedName>
        <fullName evidence="4">Uncharacterized protein</fullName>
    </submittedName>
</protein>
<evidence type="ECO:0000259" key="2">
    <source>
        <dbReference type="PROSITE" id="PS51736"/>
    </source>
</evidence>
<keyword evidence="1" id="KW-0175">Coiled coil</keyword>
<dbReference type="AlphaFoldDB" id="A0A644XUT3"/>
<dbReference type="Pfam" id="PF07508">
    <property type="entry name" value="Recombinase"/>
    <property type="match status" value="1"/>
</dbReference>
<dbReference type="InterPro" id="IPR006119">
    <property type="entry name" value="Resolv_N"/>
</dbReference>
<dbReference type="Gene3D" id="3.90.1750.20">
    <property type="entry name" value="Putative Large Serine Recombinase, Chain B, Domain 2"/>
    <property type="match status" value="1"/>
</dbReference>
<organism evidence="4">
    <name type="scientific">bioreactor metagenome</name>
    <dbReference type="NCBI Taxonomy" id="1076179"/>
    <lineage>
        <taxon>unclassified sequences</taxon>
        <taxon>metagenomes</taxon>
        <taxon>ecological metagenomes</taxon>
    </lineage>
</organism>
<feature type="domain" description="Resolvase/invertase-type recombinase catalytic" evidence="2">
    <location>
        <begin position="2"/>
        <end position="148"/>
    </location>
</feature>
<dbReference type="EMBL" id="VSSQ01003273">
    <property type="protein sequence ID" value="MPM19925.1"/>
    <property type="molecule type" value="Genomic_DNA"/>
</dbReference>
<dbReference type="Gene3D" id="3.40.50.1390">
    <property type="entry name" value="Resolvase, N-terminal catalytic domain"/>
    <property type="match status" value="1"/>
</dbReference>
<evidence type="ECO:0000313" key="4">
    <source>
        <dbReference type="EMBL" id="MPM19925.1"/>
    </source>
</evidence>
<evidence type="ECO:0000256" key="1">
    <source>
        <dbReference type="SAM" id="Coils"/>
    </source>
</evidence>
<dbReference type="Pfam" id="PF00239">
    <property type="entry name" value="Resolvase"/>
    <property type="match status" value="1"/>
</dbReference>
<dbReference type="InterPro" id="IPR025827">
    <property type="entry name" value="Zn_ribbon_recom_dom"/>
</dbReference>
<dbReference type="SUPFAM" id="SSF53041">
    <property type="entry name" value="Resolvase-like"/>
    <property type="match status" value="1"/>
</dbReference>
<dbReference type="InterPro" id="IPR036162">
    <property type="entry name" value="Resolvase-like_N_sf"/>
</dbReference>
<name>A0A644XUT3_9ZZZZ</name>
<reference evidence="4" key="1">
    <citation type="submission" date="2019-08" db="EMBL/GenBank/DDBJ databases">
        <authorList>
            <person name="Kucharzyk K."/>
            <person name="Murdoch R.W."/>
            <person name="Higgins S."/>
            <person name="Loffler F."/>
        </authorList>
    </citation>
    <scope>NUCLEOTIDE SEQUENCE</scope>
</reference>
<proteinExistence type="predicted"/>
<dbReference type="SMART" id="SM00857">
    <property type="entry name" value="Resolvase"/>
    <property type="match status" value="1"/>
</dbReference>
<dbReference type="GO" id="GO:0000150">
    <property type="term" value="F:DNA strand exchange activity"/>
    <property type="evidence" value="ECO:0007669"/>
    <property type="project" value="InterPro"/>
</dbReference>
<feature type="domain" description="Recombinase" evidence="3">
    <location>
        <begin position="156"/>
        <end position="262"/>
    </location>
</feature>
<dbReference type="InterPro" id="IPR050639">
    <property type="entry name" value="SSR_resolvase"/>
</dbReference>
<accession>A0A644XUT3</accession>
<dbReference type="PANTHER" id="PTHR30461">
    <property type="entry name" value="DNA-INVERTASE FROM LAMBDOID PROPHAGE"/>
    <property type="match status" value="1"/>
</dbReference>
<sequence length="491" mass="56139">MKAVIYARFSSDRQKEESIEGQIRECTEYAERNNIDIVGSYVDRALSASKETEKRLDFLRMVQDSSKHLFDIVLVWKLDRFSRDRYDAAHYKHILKKNGVKVVSATEHIADGPEGIILESMLEGMAEYYSAELSEKIHRGQKENALKGRNNGGRIPLGYRLSKKDQRLEVDPLTAPIVREIFRRYADGDTLRDIANDLNGRGIKSSSGMLFTYSTFGPMLKNRKYVGEYQYQDVIIPDGVPAIVDQDVFNRVQVRREKNERAPAAAKADEPYLLTTKLFCGNCGRMMAGESGTSETGRTYYYYKCGNAKRKKGCTKKAVKKNWIENLVVQQTMEIVMDDDLLDRIANKLVALQGEENYDLKLLEKQLAEAEQGVENMLNAIQAGIITASTKQRLTELEELKSQLEQQIIQEKIKRPVLTLEQILFFLHQFKDTDVNDEEQRQRLIDSFVNAVYVFDDKIVLTFNYKDGTRTINLSDIESSDLDGFGPPKNL</sequence>
<dbReference type="InterPro" id="IPR011109">
    <property type="entry name" value="DNA_bind_recombinase_dom"/>
</dbReference>
<dbReference type="CDD" id="cd00338">
    <property type="entry name" value="Ser_Recombinase"/>
    <property type="match status" value="1"/>
</dbReference>
<dbReference type="GO" id="GO:0003677">
    <property type="term" value="F:DNA binding"/>
    <property type="evidence" value="ECO:0007669"/>
    <property type="project" value="InterPro"/>
</dbReference>
<dbReference type="PANTHER" id="PTHR30461:SF23">
    <property type="entry name" value="DNA RECOMBINASE-RELATED"/>
    <property type="match status" value="1"/>
</dbReference>
<gene>
    <name evidence="4" type="ORF">SDC9_66352</name>
</gene>
<dbReference type="InterPro" id="IPR038109">
    <property type="entry name" value="DNA_bind_recomb_sf"/>
</dbReference>
<dbReference type="PROSITE" id="PS51736">
    <property type="entry name" value="RECOMBINASES_3"/>
    <property type="match status" value="1"/>
</dbReference>
<dbReference type="PROSITE" id="PS51737">
    <property type="entry name" value="RECOMBINASE_DNA_BIND"/>
    <property type="match status" value="1"/>
</dbReference>
<comment type="caution">
    <text evidence="4">The sequence shown here is derived from an EMBL/GenBank/DDBJ whole genome shotgun (WGS) entry which is preliminary data.</text>
</comment>